<dbReference type="Gene3D" id="3.40.50.720">
    <property type="entry name" value="NAD(P)-binding Rossmann-like Domain"/>
    <property type="match status" value="1"/>
</dbReference>
<dbReference type="AlphaFoldDB" id="A0AAJ3NSV1"/>
<comment type="caution">
    <text evidence="2">The sequence shown here is derived from an EMBL/GenBank/DDBJ whole genome shotgun (WGS) entry which is preliminary data.</text>
</comment>
<dbReference type="SUPFAM" id="SSF51735">
    <property type="entry name" value="NAD(P)-binding Rossmann-fold domains"/>
    <property type="match status" value="1"/>
</dbReference>
<dbReference type="InterPro" id="IPR036291">
    <property type="entry name" value="NAD(P)-bd_dom_sf"/>
</dbReference>
<dbReference type="RefSeq" id="WP_085254926.1">
    <property type="nucleotide sequence ID" value="NZ_AP022573.1"/>
</dbReference>
<reference evidence="2 3" key="1">
    <citation type="submission" date="2016-01" db="EMBL/GenBank/DDBJ databases">
        <title>The new phylogeny of the genus Mycobacterium.</title>
        <authorList>
            <person name="Tarcisio F."/>
            <person name="Conor M."/>
            <person name="Antonella G."/>
            <person name="Elisabetta G."/>
            <person name="Giulia F.S."/>
            <person name="Sara T."/>
            <person name="Anna F."/>
            <person name="Clotilde B."/>
            <person name="Roberto B."/>
            <person name="Veronica D.S."/>
            <person name="Fabio R."/>
            <person name="Monica P."/>
            <person name="Olivier J."/>
            <person name="Enrico T."/>
            <person name="Nicola S."/>
        </authorList>
    </citation>
    <scope>NUCLEOTIDE SEQUENCE [LARGE SCALE GENOMIC DNA]</scope>
    <source>
        <strain evidence="2 3">DSM 44616</strain>
    </source>
</reference>
<gene>
    <name evidence="2" type="ORF">AWC23_08695</name>
</gene>
<evidence type="ECO:0008006" key="4">
    <source>
        <dbReference type="Google" id="ProtNLM"/>
    </source>
</evidence>
<accession>A0AAJ3NSV1</accession>
<name>A0AAJ3NSV1_9MYCO</name>
<keyword evidence="3" id="KW-1185">Reference proteome</keyword>
<dbReference type="Proteomes" id="UP000193387">
    <property type="component" value="Unassembled WGS sequence"/>
</dbReference>
<proteinExistence type="predicted"/>
<sequence>MTHSLTALVIGGTGPTGPFVIAGLLQRGYRVTMLNRGHHETGAVPNSVERIYADAFSADQLCSALSDRTFDLALVMYGRTRDTVRLLQGRVGKLVTVGGNPVYLGHGTPAARDPAGLPVPAREGDQLADSEPGPQTNTKIARMVLTEKTIFECHPTATHFRYPTIYGPRQVMPREWMVLRRLLDGRRHIILPDGGLTLRTVAYSENAASALIAAVDRSELAAGQTYNVCDDWTPTLRQFVEILSAAVGREIEIIDMPFDLATPAWPLMLYADPFHRLTPHDKAFYQLGHVNPVSVHEGYARTARWLLDNPPENAAYISRSGDPFDYEAEDRLISAWQSARRGLAPFAQQASTGYVDRYNAAFDAGEGGPREWVLLPRQ</sequence>
<dbReference type="EMBL" id="LQPR01000021">
    <property type="protein sequence ID" value="ORW72923.1"/>
    <property type="molecule type" value="Genomic_DNA"/>
</dbReference>
<feature type="region of interest" description="Disordered" evidence="1">
    <location>
        <begin position="109"/>
        <end position="135"/>
    </location>
</feature>
<evidence type="ECO:0000313" key="2">
    <source>
        <dbReference type="EMBL" id="ORW72923.1"/>
    </source>
</evidence>
<evidence type="ECO:0000256" key="1">
    <source>
        <dbReference type="SAM" id="MobiDB-lite"/>
    </source>
</evidence>
<protein>
    <recommendedName>
        <fullName evidence="4">Epimerase</fullName>
    </recommendedName>
</protein>
<organism evidence="2 3">
    <name type="scientific">Mycobacterium saskatchewanense</name>
    <dbReference type="NCBI Taxonomy" id="220927"/>
    <lineage>
        <taxon>Bacteria</taxon>
        <taxon>Bacillati</taxon>
        <taxon>Actinomycetota</taxon>
        <taxon>Actinomycetes</taxon>
        <taxon>Mycobacteriales</taxon>
        <taxon>Mycobacteriaceae</taxon>
        <taxon>Mycobacterium</taxon>
        <taxon>Mycobacterium simiae complex</taxon>
    </lineage>
</organism>
<evidence type="ECO:0000313" key="3">
    <source>
        <dbReference type="Proteomes" id="UP000193387"/>
    </source>
</evidence>